<name>A0A090M7X7_OSTTA</name>
<keyword evidence="4" id="KW-1185">Reference proteome</keyword>
<accession>A0A090M7X7</accession>
<reference evidence="3 4" key="2">
    <citation type="journal article" date="2014" name="BMC Genomics">
        <title>An improved genome of the model marine alga Ostreococcus tauri unfolds by assessing Illumina de novo assemblies.</title>
        <authorList>
            <person name="Blanc-Mathieu R."/>
            <person name="Verhelst B."/>
            <person name="Derelle E."/>
            <person name="Rombauts S."/>
            <person name="Bouget F.Y."/>
            <person name="Carre I."/>
            <person name="Chateau A."/>
            <person name="Eyre-Walker A."/>
            <person name="Grimsley N."/>
            <person name="Moreau H."/>
            <person name="Piegu B."/>
            <person name="Rivals E."/>
            <person name="Schackwitz W."/>
            <person name="Van de Peer Y."/>
            <person name="Piganeau G."/>
        </authorList>
    </citation>
    <scope>NUCLEOTIDE SEQUENCE [LARGE SCALE GENOMIC DNA]</scope>
    <source>
        <strain evidence="4">OTTH 0595 / CCAP 157/2 / RCC745</strain>
    </source>
</reference>
<dbReference type="Pfam" id="PF00176">
    <property type="entry name" value="SNF2-rel_dom"/>
    <property type="match status" value="1"/>
</dbReference>
<dbReference type="InterPro" id="IPR027417">
    <property type="entry name" value="P-loop_NTPase"/>
</dbReference>
<dbReference type="STRING" id="70448.A0A090M7X7"/>
<evidence type="ECO:0000313" key="4">
    <source>
        <dbReference type="Proteomes" id="UP000009170"/>
    </source>
</evidence>
<organism evidence="3 4">
    <name type="scientific">Ostreococcus tauri</name>
    <name type="common">Marine green alga</name>
    <dbReference type="NCBI Taxonomy" id="70448"/>
    <lineage>
        <taxon>Eukaryota</taxon>
        <taxon>Viridiplantae</taxon>
        <taxon>Chlorophyta</taxon>
        <taxon>Mamiellophyceae</taxon>
        <taxon>Mamiellales</taxon>
        <taxon>Bathycoccaceae</taxon>
        <taxon>Ostreococcus</taxon>
    </lineage>
</organism>
<proteinExistence type="predicted"/>
<dbReference type="GeneID" id="9832679"/>
<sequence>MSHDRRTFTSILFDSPDADDAPGTSLEASTMNTVGRSMARHVTKTSFAARASEAEARARAVERDAFELAGVSRARADARGRERGSMGTTSKRAGATPPTDSARETERHREIVRWMHASVERGARGCVIGDEAETEPIRAACAFASEMSARRRSGTTSAVLVLCAPNAVMAWTETLKMFGVGSVALVKNGEQARIAFERIEAGAAAAAVMSHDVYRNVVEKAMDVDWIVCVYDEVHRLKSEKTKGYEAARLLHEKVYRVGLSDQLFSNCDSNDLWAVLNWIAPWQLGDRSLYNSYFVKPISEGHKGKHSDLATQRTRELHARLSTMITPGIGEAALYQQYVPEITGTKDDVSTAKRALEALAKFENLTVPEMAKKLLRMDRKARDALRLRVVASETLVGSFGVVLEQWRKEMEMTND</sequence>
<evidence type="ECO:0000256" key="1">
    <source>
        <dbReference type="SAM" id="MobiDB-lite"/>
    </source>
</evidence>
<dbReference type="InterPro" id="IPR038718">
    <property type="entry name" value="SNF2-like_sf"/>
</dbReference>
<dbReference type="KEGG" id="ota:OT_ostta02g03770"/>
<feature type="domain" description="SNF2 N-terminal" evidence="2">
    <location>
        <begin position="109"/>
        <end position="325"/>
    </location>
</feature>
<comment type="caution">
    <text evidence="3">The sequence shown here is derived from an EMBL/GenBank/DDBJ whole genome shotgun (WGS) entry which is preliminary data.</text>
</comment>
<dbReference type="EMBL" id="CAID01000002">
    <property type="protein sequence ID" value="CEG01143.1"/>
    <property type="molecule type" value="Genomic_DNA"/>
</dbReference>
<dbReference type="PANTHER" id="PTHR45629">
    <property type="entry name" value="SNF2/RAD54 FAMILY MEMBER"/>
    <property type="match status" value="1"/>
</dbReference>
<evidence type="ECO:0000259" key="2">
    <source>
        <dbReference type="Pfam" id="PF00176"/>
    </source>
</evidence>
<dbReference type="RefSeq" id="XP_003075218.2">
    <property type="nucleotide sequence ID" value="XM_003075170.2"/>
</dbReference>
<dbReference type="InterPro" id="IPR000330">
    <property type="entry name" value="SNF2_N"/>
</dbReference>
<dbReference type="PANTHER" id="PTHR45629:SF7">
    <property type="entry name" value="DNA EXCISION REPAIR PROTEIN ERCC-6-RELATED"/>
    <property type="match status" value="1"/>
</dbReference>
<dbReference type="InterPro" id="IPR050496">
    <property type="entry name" value="SNF2_RAD54_helicase_repair"/>
</dbReference>
<dbReference type="OrthoDB" id="413460at2759"/>
<feature type="region of interest" description="Disordered" evidence="1">
    <location>
        <begin position="1"/>
        <end position="25"/>
    </location>
</feature>
<evidence type="ECO:0000313" key="3">
    <source>
        <dbReference type="EMBL" id="CEG01143.1"/>
    </source>
</evidence>
<dbReference type="Gene3D" id="3.40.50.10810">
    <property type="entry name" value="Tandem AAA-ATPase domain"/>
    <property type="match status" value="1"/>
</dbReference>
<dbReference type="GO" id="GO:0005524">
    <property type="term" value="F:ATP binding"/>
    <property type="evidence" value="ECO:0007669"/>
    <property type="project" value="InterPro"/>
</dbReference>
<dbReference type="InParanoid" id="A0A090M7X7"/>
<dbReference type="AlphaFoldDB" id="A0A090M7X7"/>
<dbReference type="Proteomes" id="UP000009170">
    <property type="component" value="Unassembled WGS sequence"/>
</dbReference>
<protein>
    <submittedName>
        <fullName evidence="3">SNF2-related</fullName>
    </submittedName>
</protein>
<feature type="region of interest" description="Disordered" evidence="1">
    <location>
        <begin position="76"/>
        <end position="107"/>
    </location>
</feature>
<reference evidence="4" key="1">
    <citation type="journal article" date="2006" name="Proc. Natl. Acad. Sci. U.S.A.">
        <title>Genome analysis of the smallest free-living eukaryote Ostreococcus tauri unveils many unique features.</title>
        <authorList>
            <person name="Derelle E."/>
            <person name="Ferraz C."/>
            <person name="Rombauts S."/>
            <person name="Rouze P."/>
            <person name="Worden A.Z."/>
            <person name="Robbens S."/>
            <person name="Partensky F."/>
            <person name="Degroeve S."/>
            <person name="Echeynie S."/>
            <person name="Cooke R."/>
            <person name="Saeys Y."/>
            <person name="Wuyts J."/>
            <person name="Jabbari K."/>
            <person name="Bowler C."/>
            <person name="Panaud O."/>
            <person name="Piegu B."/>
            <person name="Ball S.G."/>
            <person name="Ral J.-P."/>
            <person name="Bouget F.-Y."/>
            <person name="Piganeau G."/>
            <person name="De Baets B."/>
            <person name="Picard A."/>
            <person name="Delseny M."/>
            <person name="Demaille J."/>
            <person name="Van de Peer Y."/>
            <person name="Moreau H."/>
        </authorList>
    </citation>
    <scope>NUCLEOTIDE SEQUENCE [LARGE SCALE GENOMIC DNA]</scope>
    <source>
        <strain evidence="4">OTTH 0595 / CCAP 157/2 / RCC745</strain>
    </source>
</reference>
<dbReference type="SUPFAM" id="SSF52540">
    <property type="entry name" value="P-loop containing nucleoside triphosphate hydrolases"/>
    <property type="match status" value="1"/>
</dbReference>
<gene>
    <name evidence="3" type="ORF">OT_ostta02g03770</name>
</gene>